<evidence type="ECO:0000256" key="5">
    <source>
        <dbReference type="ARBA" id="ARBA00023163"/>
    </source>
</evidence>
<organism evidence="10 11">
    <name type="scientific">Luteimonas salinisoli</name>
    <dbReference type="NCBI Taxonomy" id="2752307"/>
    <lineage>
        <taxon>Bacteria</taxon>
        <taxon>Pseudomonadati</taxon>
        <taxon>Pseudomonadota</taxon>
        <taxon>Gammaproteobacteria</taxon>
        <taxon>Lysobacterales</taxon>
        <taxon>Lysobacteraceae</taxon>
        <taxon>Luteimonas</taxon>
    </lineage>
</organism>
<keyword evidence="6" id="KW-0597">Phosphoprotein</keyword>
<dbReference type="AlphaFoldDB" id="A0A853JA75"/>
<dbReference type="Pfam" id="PF00158">
    <property type="entry name" value="Sigma54_activat"/>
    <property type="match status" value="1"/>
</dbReference>
<dbReference type="InterPro" id="IPR002078">
    <property type="entry name" value="Sigma_54_int"/>
</dbReference>
<protein>
    <submittedName>
        <fullName evidence="10">Sigma-54-dependent Fis family transcriptional regulator</fullName>
    </submittedName>
</protein>
<dbReference type="Proteomes" id="UP000578091">
    <property type="component" value="Unassembled WGS sequence"/>
</dbReference>
<dbReference type="GO" id="GO:0043565">
    <property type="term" value="F:sequence-specific DNA binding"/>
    <property type="evidence" value="ECO:0007669"/>
    <property type="project" value="InterPro"/>
</dbReference>
<dbReference type="PROSITE" id="PS00676">
    <property type="entry name" value="SIGMA54_INTERACT_2"/>
    <property type="match status" value="1"/>
</dbReference>
<name>A0A853JA75_9GAMM</name>
<keyword evidence="3" id="KW-0805">Transcription regulation</keyword>
<keyword evidence="5" id="KW-0804">Transcription</keyword>
<dbReference type="GO" id="GO:0000160">
    <property type="term" value="P:phosphorelay signal transduction system"/>
    <property type="evidence" value="ECO:0007669"/>
    <property type="project" value="InterPro"/>
</dbReference>
<dbReference type="FunFam" id="3.40.50.300:FF:000006">
    <property type="entry name" value="DNA-binding transcriptional regulator NtrC"/>
    <property type="match status" value="1"/>
</dbReference>
<keyword evidence="2" id="KW-0067">ATP-binding</keyword>
<evidence type="ECO:0000256" key="1">
    <source>
        <dbReference type="ARBA" id="ARBA00022741"/>
    </source>
</evidence>
<dbReference type="PRINTS" id="PR01590">
    <property type="entry name" value="HTHFIS"/>
</dbReference>
<dbReference type="CDD" id="cd00156">
    <property type="entry name" value="REC"/>
    <property type="match status" value="1"/>
</dbReference>
<dbReference type="EMBL" id="JACCKA010000029">
    <property type="protein sequence ID" value="NZA25577.1"/>
    <property type="molecule type" value="Genomic_DNA"/>
</dbReference>
<dbReference type="InterPro" id="IPR025944">
    <property type="entry name" value="Sigma_54_int_dom_CS"/>
</dbReference>
<dbReference type="PROSITE" id="PS00688">
    <property type="entry name" value="SIGMA54_INTERACT_3"/>
    <property type="match status" value="1"/>
</dbReference>
<dbReference type="PANTHER" id="PTHR32071">
    <property type="entry name" value="TRANSCRIPTIONAL REGULATORY PROTEIN"/>
    <property type="match status" value="1"/>
</dbReference>
<dbReference type="Pfam" id="PF25601">
    <property type="entry name" value="AAA_lid_14"/>
    <property type="match status" value="1"/>
</dbReference>
<dbReference type="Gene3D" id="3.40.50.300">
    <property type="entry name" value="P-loop containing nucleotide triphosphate hydrolases"/>
    <property type="match status" value="1"/>
</dbReference>
<dbReference type="InterPro" id="IPR025943">
    <property type="entry name" value="Sigma_54_int_dom_ATP-bd_2"/>
</dbReference>
<dbReference type="SUPFAM" id="SSF52540">
    <property type="entry name" value="P-loop containing nucleoside triphosphate hydrolases"/>
    <property type="match status" value="1"/>
</dbReference>
<evidence type="ECO:0000256" key="7">
    <source>
        <dbReference type="SAM" id="MobiDB-lite"/>
    </source>
</evidence>
<proteinExistence type="predicted"/>
<dbReference type="PROSITE" id="PS50110">
    <property type="entry name" value="RESPONSE_REGULATORY"/>
    <property type="match status" value="1"/>
</dbReference>
<dbReference type="CDD" id="cd00009">
    <property type="entry name" value="AAA"/>
    <property type="match status" value="1"/>
</dbReference>
<gene>
    <name evidence="10" type="ORF">H0E84_04215</name>
</gene>
<dbReference type="InterPro" id="IPR011006">
    <property type="entry name" value="CheY-like_superfamily"/>
</dbReference>
<evidence type="ECO:0000313" key="10">
    <source>
        <dbReference type="EMBL" id="NZA25577.1"/>
    </source>
</evidence>
<dbReference type="InterPro" id="IPR009057">
    <property type="entry name" value="Homeodomain-like_sf"/>
</dbReference>
<feature type="domain" description="Sigma-54 factor interaction" evidence="8">
    <location>
        <begin position="154"/>
        <end position="375"/>
    </location>
</feature>
<evidence type="ECO:0000256" key="3">
    <source>
        <dbReference type="ARBA" id="ARBA00023015"/>
    </source>
</evidence>
<evidence type="ECO:0000256" key="4">
    <source>
        <dbReference type="ARBA" id="ARBA00023125"/>
    </source>
</evidence>
<dbReference type="SUPFAM" id="SSF46689">
    <property type="entry name" value="Homeodomain-like"/>
    <property type="match status" value="1"/>
</dbReference>
<accession>A0A853JA75</accession>
<keyword evidence="1" id="KW-0547">Nucleotide-binding</keyword>
<comment type="caution">
    <text evidence="10">The sequence shown here is derived from an EMBL/GenBank/DDBJ whole genome shotgun (WGS) entry which is preliminary data.</text>
</comment>
<dbReference type="InterPro" id="IPR058031">
    <property type="entry name" value="AAA_lid_NorR"/>
</dbReference>
<reference evidence="10 11" key="1">
    <citation type="submission" date="2020-07" db="EMBL/GenBank/DDBJ databases">
        <title>Luteimonas sp. SJ-92.</title>
        <authorList>
            <person name="Huang X.-X."/>
            <person name="Xu L."/>
            <person name="Sun J.-Q."/>
        </authorList>
    </citation>
    <scope>NUCLEOTIDE SEQUENCE [LARGE SCALE GENOMIC DNA]</scope>
    <source>
        <strain evidence="10 11">SJ-92</strain>
    </source>
</reference>
<dbReference type="GO" id="GO:0005524">
    <property type="term" value="F:ATP binding"/>
    <property type="evidence" value="ECO:0007669"/>
    <property type="project" value="UniProtKB-KW"/>
</dbReference>
<sequence length="455" mass="49548">MPHILVVDDNPAVATALEVLFSLHDIETTAADSPEAALEALERTQFDLVIQDMNFRADTTSGDEGVALFRDIHARHPELPVILLTAWTHLESAVELIKAGAADYVAKPWDDHKLLTTAQRLLELSAHRRELARRREGERRRREALERDYDLRGIVWADAASERLLSLACQVARSELPVLITGPNGAGKEKYAEILHANSAVRDGPFVALNCGALPGELIEAELFGAEAGAYTGANKGREGKFEAADGGTLFLDEIGNLPLAGQMKLLRVLETGRFERLGSNRERQVRVRVVSATNTDLPAAIAAGGFREDLYYRLNAIELKLPPLAERQDDILPLARHFLPPDKTLARDAEQALLRHPWPGNVRELRNAVQRAALLAPGDAIGADALGFAPAPRAAPSSSPPAAAAANEPDRETIESALHRNDGVLAQAAAELGLSRQALYRRMDKLGLRRDQAS</sequence>
<evidence type="ECO:0000313" key="11">
    <source>
        <dbReference type="Proteomes" id="UP000578091"/>
    </source>
</evidence>
<evidence type="ECO:0000259" key="8">
    <source>
        <dbReference type="PROSITE" id="PS50045"/>
    </source>
</evidence>
<dbReference type="Gene3D" id="1.10.10.60">
    <property type="entry name" value="Homeodomain-like"/>
    <property type="match status" value="1"/>
</dbReference>
<keyword evidence="11" id="KW-1185">Reference proteome</keyword>
<feature type="compositionally biased region" description="Low complexity" evidence="7">
    <location>
        <begin position="392"/>
        <end position="407"/>
    </location>
</feature>
<dbReference type="InterPro" id="IPR027417">
    <property type="entry name" value="P-loop_NTPase"/>
</dbReference>
<dbReference type="InterPro" id="IPR003593">
    <property type="entry name" value="AAA+_ATPase"/>
</dbReference>
<dbReference type="SMART" id="SM00448">
    <property type="entry name" value="REC"/>
    <property type="match status" value="1"/>
</dbReference>
<keyword evidence="4" id="KW-0238">DNA-binding</keyword>
<dbReference type="PANTHER" id="PTHR32071:SF86">
    <property type="entry name" value="TWO COMPONENT SIGNAL TRANSDUCTION SYSTEM SIGMA54-DEPENDENT RESPONSE REGULATOR FIS FAMILY"/>
    <property type="match status" value="1"/>
</dbReference>
<evidence type="ECO:0000256" key="2">
    <source>
        <dbReference type="ARBA" id="ARBA00022840"/>
    </source>
</evidence>
<dbReference type="Pfam" id="PF02954">
    <property type="entry name" value="HTH_8"/>
    <property type="match status" value="1"/>
</dbReference>
<dbReference type="GO" id="GO:0006355">
    <property type="term" value="P:regulation of DNA-templated transcription"/>
    <property type="evidence" value="ECO:0007669"/>
    <property type="project" value="InterPro"/>
</dbReference>
<dbReference type="RefSeq" id="WP_180677378.1">
    <property type="nucleotide sequence ID" value="NZ_JACCKA010000029.1"/>
</dbReference>
<dbReference type="Gene3D" id="3.40.50.2300">
    <property type="match status" value="1"/>
</dbReference>
<dbReference type="Pfam" id="PF00072">
    <property type="entry name" value="Response_reg"/>
    <property type="match status" value="1"/>
</dbReference>
<dbReference type="InterPro" id="IPR001789">
    <property type="entry name" value="Sig_transdc_resp-reg_receiver"/>
</dbReference>
<feature type="domain" description="Response regulatory" evidence="9">
    <location>
        <begin position="3"/>
        <end position="122"/>
    </location>
</feature>
<dbReference type="PROSITE" id="PS50045">
    <property type="entry name" value="SIGMA54_INTERACT_4"/>
    <property type="match status" value="1"/>
</dbReference>
<feature type="region of interest" description="Disordered" evidence="7">
    <location>
        <begin position="392"/>
        <end position="412"/>
    </location>
</feature>
<evidence type="ECO:0000259" key="9">
    <source>
        <dbReference type="PROSITE" id="PS50110"/>
    </source>
</evidence>
<dbReference type="InterPro" id="IPR002197">
    <property type="entry name" value="HTH_Fis"/>
</dbReference>
<dbReference type="Gene3D" id="1.10.8.60">
    <property type="match status" value="1"/>
</dbReference>
<evidence type="ECO:0000256" key="6">
    <source>
        <dbReference type="PROSITE-ProRule" id="PRU00169"/>
    </source>
</evidence>
<dbReference type="SMART" id="SM00382">
    <property type="entry name" value="AAA"/>
    <property type="match status" value="1"/>
</dbReference>
<feature type="modified residue" description="4-aspartylphosphate" evidence="6">
    <location>
        <position position="52"/>
    </location>
</feature>
<dbReference type="SUPFAM" id="SSF52172">
    <property type="entry name" value="CheY-like"/>
    <property type="match status" value="1"/>
</dbReference>